<reference evidence="2 3" key="1">
    <citation type="submission" date="2016-06" db="EMBL/GenBank/DDBJ databases">
        <authorList>
            <person name="Kjaerup R.B."/>
            <person name="Dalgaard T.S."/>
            <person name="Juul-Madsen H.R."/>
        </authorList>
    </citation>
    <scope>NUCLEOTIDE SEQUENCE [LARGE SCALE GENOMIC DNA]</scope>
    <source>
        <strain evidence="2 3">DSM 44871</strain>
    </source>
</reference>
<dbReference type="GO" id="GO:0019239">
    <property type="term" value="F:deaminase activity"/>
    <property type="evidence" value="ECO:0007669"/>
    <property type="project" value="TreeGrafter"/>
</dbReference>
<dbReference type="InterPro" id="IPR006175">
    <property type="entry name" value="YjgF/YER057c/UK114"/>
</dbReference>
<protein>
    <submittedName>
        <fullName evidence="2">Enamine deaminase RidA, house cleaning of reactive enamine intermediates, YjgF/YER057c/UK114 family</fullName>
    </submittedName>
</protein>
<dbReference type="GO" id="GO:0005829">
    <property type="term" value="C:cytosol"/>
    <property type="evidence" value="ECO:0007669"/>
    <property type="project" value="TreeGrafter"/>
</dbReference>
<evidence type="ECO:0000313" key="2">
    <source>
        <dbReference type="EMBL" id="SCE88040.1"/>
    </source>
</evidence>
<dbReference type="Proteomes" id="UP000198864">
    <property type="component" value="Unassembled WGS sequence"/>
</dbReference>
<dbReference type="STRING" id="285676.GA0070561_2120"/>
<dbReference type="RefSeq" id="WP_091398104.1">
    <property type="nucleotide sequence ID" value="NZ_FMCR01000002.1"/>
</dbReference>
<dbReference type="Pfam" id="PF01042">
    <property type="entry name" value="Ribonuc_L-PSP"/>
    <property type="match status" value="1"/>
</dbReference>
<proteinExistence type="inferred from homology"/>
<organism evidence="2 3">
    <name type="scientific">Micromonospora saelicesensis</name>
    <dbReference type="NCBI Taxonomy" id="285676"/>
    <lineage>
        <taxon>Bacteria</taxon>
        <taxon>Bacillati</taxon>
        <taxon>Actinomycetota</taxon>
        <taxon>Actinomycetes</taxon>
        <taxon>Micromonosporales</taxon>
        <taxon>Micromonosporaceae</taxon>
        <taxon>Micromonospora</taxon>
    </lineage>
</organism>
<dbReference type="InterPro" id="IPR035959">
    <property type="entry name" value="RutC-like_sf"/>
</dbReference>
<evidence type="ECO:0000313" key="3">
    <source>
        <dbReference type="Proteomes" id="UP000198864"/>
    </source>
</evidence>
<dbReference type="PANTHER" id="PTHR11803:SF58">
    <property type="entry name" value="PROTEIN HMF1-RELATED"/>
    <property type="match status" value="1"/>
</dbReference>
<dbReference type="PANTHER" id="PTHR11803">
    <property type="entry name" value="2-IMINOBUTANOATE/2-IMINOPROPANOATE DEAMINASE RIDA"/>
    <property type="match status" value="1"/>
</dbReference>
<comment type="similarity">
    <text evidence="1">Belongs to the RutC family.</text>
</comment>
<gene>
    <name evidence="2" type="ORF">GA0070561_2120</name>
</gene>
<dbReference type="SUPFAM" id="SSF55298">
    <property type="entry name" value="YjgF-like"/>
    <property type="match status" value="1"/>
</dbReference>
<sequence>MAITLVNPDGLPKPDVYRQLSIATGSRLVFLAGQVARDVEGRKVGEGDLAAQVEQCYLNIGTALAEIGGSFGDVAKLTIYVVDWSSDKMPLLGEGVARAGAKLGVDLVKPITLLGVSALGEPDLLVEVEATAVLD</sequence>
<name>A0A1C4VVQ4_9ACTN</name>
<dbReference type="Gene3D" id="3.30.1330.40">
    <property type="entry name" value="RutC-like"/>
    <property type="match status" value="1"/>
</dbReference>
<dbReference type="EMBL" id="FMCR01000002">
    <property type="protein sequence ID" value="SCE88040.1"/>
    <property type="molecule type" value="Genomic_DNA"/>
</dbReference>
<dbReference type="AlphaFoldDB" id="A0A1C4VVQ4"/>
<accession>A0A1C4VVQ4</accession>
<evidence type="ECO:0000256" key="1">
    <source>
        <dbReference type="ARBA" id="ARBA00010552"/>
    </source>
</evidence>